<reference evidence="3" key="1">
    <citation type="submission" date="2013-06" db="EMBL/GenBank/DDBJ databases">
        <authorList>
            <person name="Zhao Q."/>
        </authorList>
    </citation>
    <scope>NUCLEOTIDE SEQUENCE</scope>
    <source>
        <strain evidence="3">cv. W1943</strain>
    </source>
</reference>
<evidence type="ECO:0000256" key="1">
    <source>
        <dbReference type="SAM" id="MobiDB-lite"/>
    </source>
</evidence>
<evidence type="ECO:0000313" key="3">
    <source>
        <dbReference type="Proteomes" id="UP000008022"/>
    </source>
</evidence>
<dbReference type="EnsemblPlants" id="ORUFI08G20360.1">
    <property type="protein sequence ID" value="ORUFI08G20360.1"/>
    <property type="gene ID" value="ORUFI08G20360"/>
</dbReference>
<proteinExistence type="predicted"/>
<dbReference type="HOGENOM" id="CLU_2201336_0_0_1"/>
<name>A0A0E0QKB3_ORYRU</name>
<protein>
    <submittedName>
        <fullName evidence="2">Uncharacterized protein</fullName>
    </submittedName>
</protein>
<dbReference type="Proteomes" id="UP000008022">
    <property type="component" value="Unassembled WGS sequence"/>
</dbReference>
<feature type="region of interest" description="Disordered" evidence="1">
    <location>
        <begin position="65"/>
        <end position="108"/>
    </location>
</feature>
<sequence length="108" mass="12424">MIGGGVGGRLAAERHRRWQWRLARRERHDRRWWRLAWRERHGDSGRPDWRERRVRGWRRLTRRDEARPAVKETTTVQGEATGGCGAVFDAQRPPGGGASAVVPHVGRG</sequence>
<evidence type="ECO:0000313" key="2">
    <source>
        <dbReference type="EnsemblPlants" id="ORUFI08G20360.1"/>
    </source>
</evidence>
<dbReference type="Gramene" id="ORUFI08G20360.1">
    <property type="protein sequence ID" value="ORUFI08G20360.1"/>
    <property type="gene ID" value="ORUFI08G20360"/>
</dbReference>
<dbReference type="AlphaFoldDB" id="A0A0E0QKB3"/>
<organism evidence="2 3">
    <name type="scientific">Oryza rufipogon</name>
    <name type="common">Brownbeard rice</name>
    <name type="synonym">Asian wild rice</name>
    <dbReference type="NCBI Taxonomy" id="4529"/>
    <lineage>
        <taxon>Eukaryota</taxon>
        <taxon>Viridiplantae</taxon>
        <taxon>Streptophyta</taxon>
        <taxon>Embryophyta</taxon>
        <taxon>Tracheophyta</taxon>
        <taxon>Spermatophyta</taxon>
        <taxon>Magnoliopsida</taxon>
        <taxon>Liliopsida</taxon>
        <taxon>Poales</taxon>
        <taxon>Poaceae</taxon>
        <taxon>BOP clade</taxon>
        <taxon>Oryzoideae</taxon>
        <taxon>Oryzeae</taxon>
        <taxon>Oryzinae</taxon>
        <taxon>Oryza</taxon>
    </lineage>
</organism>
<reference evidence="2" key="2">
    <citation type="submission" date="2015-06" db="UniProtKB">
        <authorList>
            <consortium name="EnsemblPlants"/>
        </authorList>
    </citation>
    <scope>IDENTIFICATION</scope>
</reference>
<keyword evidence="3" id="KW-1185">Reference proteome</keyword>
<accession>A0A0E0QKB3</accession>